<evidence type="ECO:0000313" key="1">
    <source>
        <dbReference type="EMBL" id="ONG59057.1"/>
    </source>
</evidence>
<dbReference type="PANTHER" id="PTHR43628">
    <property type="entry name" value="ACTIVATOR OF C KINASE PROTEIN 1-RELATED"/>
    <property type="match status" value="1"/>
</dbReference>
<gene>
    <name evidence="1" type="ORF">BKE38_00740</name>
</gene>
<dbReference type="SUPFAM" id="SSF81901">
    <property type="entry name" value="HCP-like"/>
    <property type="match status" value="1"/>
</dbReference>
<name>A0A1V2H9C2_9PROT</name>
<accession>A0A1V2H9C2</accession>
<evidence type="ECO:0000313" key="2">
    <source>
        <dbReference type="Proteomes" id="UP000188879"/>
    </source>
</evidence>
<dbReference type="Gene3D" id="1.25.40.10">
    <property type="entry name" value="Tetratricopeptide repeat domain"/>
    <property type="match status" value="1"/>
</dbReference>
<sequence>MPPLAPGVVREATAEQLAAAFAGPPEEAARWIAAAARAGMVEAQILYGQILLEGRGLPADQATAFAWFRTAATTGNVRAETMLGRCHELGWGTAVDLPKALAIYAEGARRGYDWAQYNLASLLARDGQRAEAFRWFRAAADQGHAKSMTVLGRYLEEGWETPRDPAAAHALYARAAALGDFRAQFNMGTLAATSAEALDWFTKAAATGSPGFLGQMAEALSRRPEPELQALSAEIFRKLGA</sequence>
<dbReference type="SMART" id="SM00671">
    <property type="entry name" value="SEL1"/>
    <property type="match status" value="5"/>
</dbReference>
<dbReference type="PANTHER" id="PTHR43628:SF1">
    <property type="entry name" value="CHITIN SYNTHASE REGULATORY FACTOR 2-RELATED"/>
    <property type="match status" value="1"/>
</dbReference>
<comment type="caution">
    <text evidence="1">The sequence shown here is derived from an EMBL/GenBank/DDBJ whole genome shotgun (WGS) entry which is preliminary data.</text>
</comment>
<proteinExistence type="predicted"/>
<dbReference type="InterPro" id="IPR052945">
    <property type="entry name" value="Mitotic_Regulator"/>
</dbReference>
<protein>
    <recommendedName>
        <fullName evidence="3">Sel1 repeat family protein</fullName>
    </recommendedName>
</protein>
<dbReference type="Pfam" id="PF08238">
    <property type="entry name" value="Sel1"/>
    <property type="match status" value="5"/>
</dbReference>
<keyword evidence="2" id="KW-1185">Reference proteome</keyword>
<dbReference type="Proteomes" id="UP000188879">
    <property type="component" value="Unassembled WGS sequence"/>
</dbReference>
<reference evidence="1 2" key="1">
    <citation type="submission" date="2016-10" db="EMBL/GenBank/DDBJ databases">
        <title>Draft Genome sequence of Roseomonas sp. strain M3.</title>
        <authorList>
            <person name="Subhash Y."/>
            <person name="Lee S."/>
        </authorList>
    </citation>
    <scope>NUCLEOTIDE SEQUENCE [LARGE SCALE GENOMIC DNA]</scope>
    <source>
        <strain evidence="1 2">M3</strain>
    </source>
</reference>
<organism evidence="1 2">
    <name type="scientific">Teichococcus deserti</name>
    <dbReference type="NCBI Taxonomy" id="1817963"/>
    <lineage>
        <taxon>Bacteria</taxon>
        <taxon>Pseudomonadati</taxon>
        <taxon>Pseudomonadota</taxon>
        <taxon>Alphaproteobacteria</taxon>
        <taxon>Acetobacterales</taxon>
        <taxon>Roseomonadaceae</taxon>
        <taxon>Roseomonas</taxon>
    </lineage>
</organism>
<dbReference type="EMBL" id="MLCO01000005">
    <property type="protein sequence ID" value="ONG59057.1"/>
    <property type="molecule type" value="Genomic_DNA"/>
</dbReference>
<dbReference type="AlphaFoldDB" id="A0A1V2H9C2"/>
<dbReference type="InterPro" id="IPR011990">
    <property type="entry name" value="TPR-like_helical_dom_sf"/>
</dbReference>
<evidence type="ECO:0008006" key="3">
    <source>
        <dbReference type="Google" id="ProtNLM"/>
    </source>
</evidence>
<dbReference type="InterPro" id="IPR006597">
    <property type="entry name" value="Sel1-like"/>
</dbReference>